<reference evidence="1 2" key="1">
    <citation type="submission" date="2016-03" db="EMBL/GenBank/DDBJ databases">
        <title>EvidentialGene: Evidence-directed Construction of Genes on Genomes.</title>
        <authorList>
            <person name="Gilbert D.G."/>
            <person name="Choi J.-H."/>
            <person name="Mockaitis K."/>
            <person name="Colbourne J."/>
            <person name="Pfrender M."/>
        </authorList>
    </citation>
    <scope>NUCLEOTIDE SEQUENCE [LARGE SCALE GENOMIC DNA]</scope>
    <source>
        <strain evidence="1 2">Xinb3</strain>
        <tissue evidence="1">Complete organism</tissue>
    </source>
</reference>
<evidence type="ECO:0000313" key="1">
    <source>
        <dbReference type="EMBL" id="KZR97026.1"/>
    </source>
</evidence>
<proteinExistence type="predicted"/>
<evidence type="ECO:0000313" key="2">
    <source>
        <dbReference type="Proteomes" id="UP000076858"/>
    </source>
</evidence>
<dbReference type="AlphaFoldDB" id="A0A164EQK8"/>
<dbReference type="Pfam" id="PF14223">
    <property type="entry name" value="Retrotran_gag_2"/>
    <property type="match status" value="1"/>
</dbReference>
<gene>
    <name evidence="1" type="ORF">APZ42_008318</name>
</gene>
<keyword evidence="2" id="KW-1185">Reference proteome</keyword>
<dbReference type="Proteomes" id="UP000076858">
    <property type="component" value="Unassembled WGS sequence"/>
</dbReference>
<dbReference type="OrthoDB" id="430476at2759"/>
<name>A0A164EQK8_9CRUS</name>
<feature type="non-terminal residue" evidence="1">
    <location>
        <position position="138"/>
    </location>
</feature>
<dbReference type="EMBL" id="LRGB01022891">
    <property type="protein sequence ID" value="KZR97026.1"/>
    <property type="molecule type" value="Genomic_DNA"/>
</dbReference>
<organism evidence="1 2">
    <name type="scientific">Daphnia magna</name>
    <dbReference type="NCBI Taxonomy" id="35525"/>
    <lineage>
        <taxon>Eukaryota</taxon>
        <taxon>Metazoa</taxon>
        <taxon>Ecdysozoa</taxon>
        <taxon>Arthropoda</taxon>
        <taxon>Crustacea</taxon>
        <taxon>Branchiopoda</taxon>
        <taxon>Diplostraca</taxon>
        <taxon>Cladocera</taxon>
        <taxon>Anomopoda</taxon>
        <taxon>Daphniidae</taxon>
        <taxon>Daphnia</taxon>
    </lineage>
</organism>
<accession>A0A164EQK8</accession>
<protein>
    <submittedName>
        <fullName evidence="1">Uncharacterized protein</fullName>
    </submittedName>
</protein>
<sequence>MASSTEEKSMKAVQFNGSNFAVWKFSIFLKLKLRGLAPIVEGLKPKPIHAEPEDIDRWVRDDTHAMRYIFETCNEEQQQNLLTCETSHDMRLSITSQHQQGTAERRQSLNQSFLNYKFKSDYSVRAHVESFKLLAKNY</sequence>
<comment type="caution">
    <text evidence="1">The sequence shown here is derived from an EMBL/GenBank/DDBJ whole genome shotgun (WGS) entry which is preliminary data.</text>
</comment>